<evidence type="ECO:0000313" key="1">
    <source>
        <dbReference type="EMBL" id="KAF1938448.1"/>
    </source>
</evidence>
<reference evidence="1" key="1">
    <citation type="journal article" date="2020" name="Stud. Mycol.">
        <title>101 Dothideomycetes genomes: a test case for predicting lifestyles and emergence of pathogens.</title>
        <authorList>
            <person name="Haridas S."/>
            <person name="Albert R."/>
            <person name="Binder M."/>
            <person name="Bloem J."/>
            <person name="Labutti K."/>
            <person name="Salamov A."/>
            <person name="Andreopoulos B."/>
            <person name="Baker S."/>
            <person name="Barry K."/>
            <person name="Bills G."/>
            <person name="Bluhm B."/>
            <person name="Cannon C."/>
            <person name="Castanera R."/>
            <person name="Culley D."/>
            <person name="Daum C."/>
            <person name="Ezra D."/>
            <person name="Gonzalez J."/>
            <person name="Henrissat B."/>
            <person name="Kuo A."/>
            <person name="Liang C."/>
            <person name="Lipzen A."/>
            <person name="Lutzoni F."/>
            <person name="Magnuson J."/>
            <person name="Mondo S."/>
            <person name="Nolan M."/>
            <person name="Ohm R."/>
            <person name="Pangilinan J."/>
            <person name="Park H.-J."/>
            <person name="Ramirez L."/>
            <person name="Alfaro M."/>
            <person name="Sun H."/>
            <person name="Tritt A."/>
            <person name="Yoshinaga Y."/>
            <person name="Zwiers L.-H."/>
            <person name="Turgeon B."/>
            <person name="Goodwin S."/>
            <person name="Spatafora J."/>
            <person name="Crous P."/>
            <person name="Grigoriev I."/>
        </authorList>
    </citation>
    <scope>NUCLEOTIDE SEQUENCE</scope>
    <source>
        <strain evidence="1">CBS 161.51</strain>
    </source>
</reference>
<keyword evidence="2" id="KW-1185">Reference proteome</keyword>
<organism evidence="1 2">
    <name type="scientific">Clathrospora elynae</name>
    <dbReference type="NCBI Taxonomy" id="706981"/>
    <lineage>
        <taxon>Eukaryota</taxon>
        <taxon>Fungi</taxon>
        <taxon>Dikarya</taxon>
        <taxon>Ascomycota</taxon>
        <taxon>Pezizomycotina</taxon>
        <taxon>Dothideomycetes</taxon>
        <taxon>Pleosporomycetidae</taxon>
        <taxon>Pleosporales</taxon>
        <taxon>Diademaceae</taxon>
        <taxon>Clathrospora</taxon>
    </lineage>
</organism>
<dbReference type="Proteomes" id="UP000800038">
    <property type="component" value="Unassembled WGS sequence"/>
</dbReference>
<name>A0A6A5SFT8_9PLEO</name>
<dbReference type="OrthoDB" id="3798008at2759"/>
<proteinExistence type="predicted"/>
<gene>
    <name evidence="1" type="ORF">EJ02DRAFT_22585</name>
</gene>
<evidence type="ECO:0000313" key="2">
    <source>
        <dbReference type="Proteomes" id="UP000800038"/>
    </source>
</evidence>
<dbReference type="AlphaFoldDB" id="A0A6A5SFT8"/>
<dbReference type="EMBL" id="ML976104">
    <property type="protein sequence ID" value="KAF1938448.1"/>
    <property type="molecule type" value="Genomic_DNA"/>
</dbReference>
<accession>A0A6A5SFT8</accession>
<protein>
    <submittedName>
        <fullName evidence="1">Uncharacterized protein</fullName>
    </submittedName>
</protein>
<sequence length="117" mass="12111">MPKPKPAALLPPPPPLSCRGAPGALRVHPCLGCVRSALAGRSSGECFDQSGGGSRCFRCASGHSCVPVLVCSKYVTLCCFLYYPAPRSQPPLPQSSWPRCRAVLLSCSSGSSASSCA</sequence>